<comment type="caution">
    <text evidence="1">The sequence shown here is derived from an EMBL/GenBank/DDBJ whole genome shotgun (WGS) entry which is preliminary data.</text>
</comment>
<evidence type="ECO:0000313" key="2">
    <source>
        <dbReference type="Proteomes" id="UP001200145"/>
    </source>
</evidence>
<dbReference type="EMBL" id="JAKEVY010000004">
    <property type="protein sequence ID" value="MCF1716124.1"/>
    <property type="molecule type" value="Genomic_DNA"/>
</dbReference>
<dbReference type="RefSeq" id="WP_234867075.1">
    <property type="nucleotide sequence ID" value="NZ_JAKEVY010000004.1"/>
</dbReference>
<name>A0ABS9BMS9_9BACT</name>
<organism evidence="1 2">
    <name type="scientific">Flavihumibacter fluminis</name>
    <dbReference type="NCBI Taxonomy" id="2909236"/>
    <lineage>
        <taxon>Bacteria</taxon>
        <taxon>Pseudomonadati</taxon>
        <taxon>Bacteroidota</taxon>
        <taxon>Chitinophagia</taxon>
        <taxon>Chitinophagales</taxon>
        <taxon>Chitinophagaceae</taxon>
        <taxon>Flavihumibacter</taxon>
    </lineage>
</organism>
<dbReference type="Proteomes" id="UP001200145">
    <property type="component" value="Unassembled WGS sequence"/>
</dbReference>
<proteinExistence type="predicted"/>
<reference evidence="1 2" key="1">
    <citation type="submission" date="2022-01" db="EMBL/GenBank/DDBJ databases">
        <title>Flavihumibacter sp. nov., isolated from sediment of a river.</title>
        <authorList>
            <person name="Liu H."/>
        </authorList>
    </citation>
    <scope>NUCLEOTIDE SEQUENCE [LARGE SCALE GENOMIC DNA]</scope>
    <source>
        <strain evidence="1 2">RY-1</strain>
    </source>
</reference>
<evidence type="ECO:0000313" key="1">
    <source>
        <dbReference type="EMBL" id="MCF1716124.1"/>
    </source>
</evidence>
<gene>
    <name evidence="1" type="ORF">L0U88_15900</name>
</gene>
<keyword evidence="2" id="KW-1185">Reference proteome</keyword>
<protein>
    <submittedName>
        <fullName evidence="1">Uncharacterized protein</fullName>
    </submittedName>
</protein>
<sequence length="217" mass="24371">MSGTKPYNQLREQLDGLTTHPAYPALDRENAWQQLERLRAEQNRAPVSIWRRSAIKYPLWGAAALLLLYFSYRFFQPAPVKSLPYTRATSSFPKNETASATPLENNKMEVVRQAEKSVTPSPVVSHKQNKKNNQVPTQVLAPKPDTVSIPAIASASEPLIDETGVQPIISATPKKIYHLNELRDPDRPYSINKQKKRSTVPVAKQEKGFTITIPISN</sequence>
<accession>A0ABS9BMS9</accession>